<feature type="compositionally biased region" description="Low complexity" evidence="1">
    <location>
        <begin position="251"/>
        <end position="264"/>
    </location>
</feature>
<evidence type="ECO:0000256" key="2">
    <source>
        <dbReference type="SAM" id="Phobius"/>
    </source>
</evidence>
<feature type="signal peptide" evidence="3">
    <location>
        <begin position="1"/>
        <end position="40"/>
    </location>
</feature>
<sequence length="292" mass="30243">MRNTSGTSLSSSRAARSARPLALVAAAASALLSVVGPAHAAPAKDPLPADIPDYGAALDAVHSADVRDTVCRFLRTPVPTDGGSEPVQTIPDTAEPCKGLPEFTIKDPVARNEITPEFAAGTAQPLPTEAVKLTQLVSSLSAAVNGRTATVMLAPTQGGGWHLAAVRDGDSDAAYASKATLGTLVFTEPQIRGWYQLRLSTVEPLNDQARQGLGGRDSASLSDYQKLVKSRYADKLPGSEYDTKGYSSGYSLPSTRSDSPSSTLLVAGGSGTALALAGGAAVIRRQRRTNGR</sequence>
<keyword evidence="2" id="KW-0472">Membrane</keyword>
<evidence type="ECO:0008006" key="5">
    <source>
        <dbReference type="Google" id="ProtNLM"/>
    </source>
</evidence>
<protein>
    <recommendedName>
        <fullName evidence="5">Gram-positive cocci surface proteins LPxTG domain-containing protein</fullName>
    </recommendedName>
</protein>
<dbReference type="AlphaFoldDB" id="A0AAU2VQF1"/>
<evidence type="ECO:0000256" key="3">
    <source>
        <dbReference type="SAM" id="SignalP"/>
    </source>
</evidence>
<gene>
    <name evidence="4" type="ORF">OG398_16785</name>
</gene>
<name>A0AAU2VQF1_9ACTN</name>
<organism evidence="4">
    <name type="scientific">Streptomyces sp. NBC_00008</name>
    <dbReference type="NCBI Taxonomy" id="2903610"/>
    <lineage>
        <taxon>Bacteria</taxon>
        <taxon>Bacillati</taxon>
        <taxon>Actinomycetota</taxon>
        <taxon>Actinomycetes</taxon>
        <taxon>Kitasatosporales</taxon>
        <taxon>Streptomycetaceae</taxon>
        <taxon>Streptomyces</taxon>
    </lineage>
</organism>
<feature type="transmembrane region" description="Helical" evidence="2">
    <location>
        <begin position="264"/>
        <end position="283"/>
    </location>
</feature>
<evidence type="ECO:0000313" key="4">
    <source>
        <dbReference type="EMBL" id="WTW69811.1"/>
    </source>
</evidence>
<feature type="region of interest" description="Disordered" evidence="1">
    <location>
        <begin position="244"/>
        <end position="264"/>
    </location>
</feature>
<keyword evidence="2" id="KW-0812">Transmembrane</keyword>
<dbReference type="EMBL" id="CP108313">
    <property type="protein sequence ID" value="WTW69811.1"/>
    <property type="molecule type" value="Genomic_DNA"/>
</dbReference>
<keyword evidence="3" id="KW-0732">Signal</keyword>
<evidence type="ECO:0000256" key="1">
    <source>
        <dbReference type="SAM" id="MobiDB-lite"/>
    </source>
</evidence>
<accession>A0AAU2VQF1</accession>
<feature type="chain" id="PRO_5043424026" description="Gram-positive cocci surface proteins LPxTG domain-containing protein" evidence="3">
    <location>
        <begin position="41"/>
        <end position="292"/>
    </location>
</feature>
<keyword evidence="2" id="KW-1133">Transmembrane helix</keyword>
<proteinExistence type="predicted"/>
<reference evidence="4" key="1">
    <citation type="submission" date="2022-10" db="EMBL/GenBank/DDBJ databases">
        <title>The complete genomes of actinobacterial strains from the NBC collection.</title>
        <authorList>
            <person name="Joergensen T.S."/>
            <person name="Alvarez Arevalo M."/>
            <person name="Sterndorff E.B."/>
            <person name="Faurdal D."/>
            <person name="Vuksanovic O."/>
            <person name="Mourched A.-S."/>
            <person name="Charusanti P."/>
            <person name="Shaw S."/>
            <person name="Blin K."/>
            <person name="Weber T."/>
        </authorList>
    </citation>
    <scope>NUCLEOTIDE SEQUENCE</scope>
    <source>
        <strain evidence="4">NBC_00008</strain>
    </source>
</reference>